<dbReference type="Proteomes" id="UP001228019">
    <property type="component" value="Unassembled WGS sequence"/>
</dbReference>
<dbReference type="Pfam" id="PF06629">
    <property type="entry name" value="MipA"/>
    <property type="match status" value="1"/>
</dbReference>
<comment type="caution">
    <text evidence="7">The sequence shown here is derived from an EMBL/GenBank/DDBJ whole genome shotgun (WGS) entry which is preliminary data.</text>
</comment>
<name>A0ABT9C0Q1_9PSED</name>
<dbReference type="EMBL" id="JAUQOP010000022">
    <property type="protein sequence ID" value="MDO7898352.1"/>
    <property type="molecule type" value="Genomic_DNA"/>
</dbReference>
<evidence type="ECO:0000256" key="2">
    <source>
        <dbReference type="ARBA" id="ARBA00005722"/>
    </source>
</evidence>
<proteinExistence type="inferred from homology"/>
<comment type="similarity">
    <text evidence="2">Belongs to the MipA/OmpV family.</text>
</comment>
<evidence type="ECO:0000313" key="7">
    <source>
        <dbReference type="EMBL" id="MDO7898352.1"/>
    </source>
</evidence>
<evidence type="ECO:0000256" key="4">
    <source>
        <dbReference type="ARBA" id="ARBA00023136"/>
    </source>
</evidence>
<gene>
    <name evidence="7" type="ORF">Q6A48_15830</name>
</gene>
<keyword evidence="5" id="KW-0998">Cell outer membrane</keyword>
<dbReference type="PANTHER" id="PTHR38776:SF1">
    <property type="entry name" value="MLTA-INTERACTING PROTEIN-RELATED"/>
    <property type="match status" value="1"/>
</dbReference>
<keyword evidence="3 6" id="KW-0732">Signal</keyword>
<dbReference type="RefSeq" id="WP_304555037.1">
    <property type="nucleotide sequence ID" value="NZ_JAUQOP010000022.1"/>
</dbReference>
<evidence type="ECO:0000256" key="1">
    <source>
        <dbReference type="ARBA" id="ARBA00004442"/>
    </source>
</evidence>
<evidence type="ECO:0000256" key="3">
    <source>
        <dbReference type="ARBA" id="ARBA00022729"/>
    </source>
</evidence>
<protein>
    <submittedName>
        <fullName evidence="7">MipA/OmpV family protein</fullName>
    </submittedName>
</protein>
<feature type="chain" id="PRO_5046744859" evidence="6">
    <location>
        <begin position="24"/>
        <end position="263"/>
    </location>
</feature>
<comment type="subcellular location">
    <subcellularLocation>
        <location evidence="1">Cell outer membrane</location>
    </subcellularLocation>
</comment>
<feature type="signal peptide" evidence="6">
    <location>
        <begin position="1"/>
        <end position="23"/>
    </location>
</feature>
<keyword evidence="4" id="KW-0472">Membrane</keyword>
<evidence type="ECO:0000256" key="5">
    <source>
        <dbReference type="ARBA" id="ARBA00023237"/>
    </source>
</evidence>
<dbReference type="InterPro" id="IPR010583">
    <property type="entry name" value="MipA"/>
</dbReference>
<evidence type="ECO:0000313" key="8">
    <source>
        <dbReference type="Proteomes" id="UP001228019"/>
    </source>
</evidence>
<reference evidence="7 8" key="1">
    <citation type="submission" date="2023-07" db="EMBL/GenBank/DDBJ databases">
        <title>Identification of four novel Pseudomonas species associated with bacterial leaf spot of cucurbits.</title>
        <authorList>
            <person name="Fullem K.R."/>
        </authorList>
    </citation>
    <scope>NUCLEOTIDE SEQUENCE [LARGE SCALE GENOMIC DNA]</scope>
    <source>
        <strain evidence="7 8">K18</strain>
    </source>
</reference>
<organism evidence="7 8">
    <name type="scientific">Pseudomonas citrulli</name>
    <dbReference type="NCBI Taxonomy" id="3064347"/>
    <lineage>
        <taxon>Bacteria</taxon>
        <taxon>Pseudomonadati</taxon>
        <taxon>Pseudomonadota</taxon>
        <taxon>Gammaproteobacteria</taxon>
        <taxon>Pseudomonadales</taxon>
        <taxon>Pseudomonadaceae</taxon>
        <taxon>Pseudomonas</taxon>
    </lineage>
</organism>
<keyword evidence="8" id="KW-1185">Reference proteome</keyword>
<evidence type="ECO:0000256" key="6">
    <source>
        <dbReference type="SAM" id="SignalP"/>
    </source>
</evidence>
<sequence length="263" mass="28411">MSTSLRLLCVTSACLLLPASALRAEDWHYSLNAGVASAPRYSGATERAVAPLLGGEITSPGGFFLGTEKGLGWATQGDRFGFSIYVNGSAARKDRRSGFKGSDELNGMGSIKSRPLLGLDGSYHLGPLVLGANFEHAMEEDKDEPDTGSAYNRLKLSLSLPLYKGRMGEWVGSINSQFGDSDYLRTWYGVSEAQASRSQYHAYGARGGMFSRGAELTWKLPIDEHWSVSTVATVDYLANDAADSPIVERRLQSALATQVSYSF</sequence>
<dbReference type="PANTHER" id="PTHR38776">
    <property type="entry name" value="MLTA-INTERACTING PROTEIN-RELATED"/>
    <property type="match status" value="1"/>
</dbReference>
<accession>A0ABT9C0Q1</accession>